<dbReference type="STRING" id="451379.A0A158R4Q2"/>
<dbReference type="GO" id="GO:0043022">
    <property type="term" value="F:ribosome binding"/>
    <property type="evidence" value="ECO:0007669"/>
    <property type="project" value="TreeGrafter"/>
</dbReference>
<proteinExistence type="predicted"/>
<dbReference type="PROSITE" id="PS50102">
    <property type="entry name" value="RRM"/>
    <property type="match status" value="2"/>
</dbReference>
<dbReference type="AlphaFoldDB" id="A0A158R4Q2"/>
<dbReference type="Proteomes" id="UP000046393">
    <property type="component" value="Unplaced"/>
</dbReference>
<dbReference type="Pfam" id="PF16366">
    <property type="entry name" value="CEBP_ZZ"/>
    <property type="match status" value="1"/>
</dbReference>
<dbReference type="SMART" id="SM00360">
    <property type="entry name" value="RRM"/>
    <property type="match status" value="2"/>
</dbReference>
<dbReference type="GO" id="GO:2000766">
    <property type="term" value="P:negative regulation of cytoplasmic translation"/>
    <property type="evidence" value="ECO:0007669"/>
    <property type="project" value="TreeGrafter"/>
</dbReference>
<dbReference type="PANTHER" id="PTHR12566:SF9">
    <property type="entry name" value="CYTOPLASMIC POLYADENYLATION ELEMENT-BINDING PROTEIN 1"/>
    <property type="match status" value="1"/>
</dbReference>
<sequence>FCCIFNLKEYSIKSNNNKTEQWSVSDVAETYPKLCSNSALNCESDLKPVKVKATWSGELPTRNYVNPSFSKKVFVGGVPWDITEADLVNGFSEYGVSSIELPKKSIFGNNSSITSKTVGYAYMVFQEEDSIKKLLNVGCISAGEYHFKLSIRRGQESIEIRRVQIIPWVVSDSMYITDAATRTQCNKTVFVGALHGMLTAEMLYSIMDEVYGSVVFVCLDNDKYKYPIGSGRVSFSSEASFFQAIDDGFLVIKTSKFIKKIQIDPFLEYSKCCLCFAAEGTYFCRNRSCFNYFCGKCWECHHATTKFVGPHVPVVRQPKKNFSPSDVNRRPKMRLFVNIFV</sequence>
<keyword evidence="4" id="KW-1185">Reference proteome</keyword>
<dbReference type="InterPro" id="IPR038446">
    <property type="entry name" value="CEBP_ZZ_sf"/>
</dbReference>
<dbReference type="Gene3D" id="4.10.640.40">
    <property type="entry name" value="Cytoplasmic polyadenylation element-binding protein, ZZ domain"/>
    <property type="match status" value="1"/>
</dbReference>
<dbReference type="PANTHER" id="PTHR12566">
    <property type="entry name" value="CYTOPLASMIC POLYADENYLATION ELEMENT BINDING PROTEIN CPEB"/>
    <property type="match status" value="1"/>
</dbReference>
<dbReference type="Pfam" id="PF16367">
    <property type="entry name" value="RRM_7"/>
    <property type="match status" value="1"/>
</dbReference>
<dbReference type="InterPro" id="IPR032296">
    <property type="entry name" value="CEBP_ZZ"/>
</dbReference>
<feature type="domain" description="RRM" evidence="3">
    <location>
        <begin position="71"/>
        <end position="156"/>
    </location>
</feature>
<dbReference type="InterPro" id="IPR034819">
    <property type="entry name" value="CPEB"/>
</dbReference>
<dbReference type="InterPro" id="IPR012677">
    <property type="entry name" value="Nucleotide-bd_a/b_plait_sf"/>
</dbReference>
<dbReference type="GO" id="GO:0005737">
    <property type="term" value="C:cytoplasm"/>
    <property type="evidence" value="ECO:0007669"/>
    <property type="project" value="TreeGrafter"/>
</dbReference>
<name>A0A158R4Q2_9BILA</name>
<dbReference type="GO" id="GO:0043005">
    <property type="term" value="C:neuron projection"/>
    <property type="evidence" value="ECO:0007669"/>
    <property type="project" value="TreeGrafter"/>
</dbReference>
<dbReference type="GO" id="GO:0000900">
    <property type="term" value="F:mRNA regulatory element binding translation repressor activity"/>
    <property type="evidence" value="ECO:0007669"/>
    <property type="project" value="TreeGrafter"/>
</dbReference>
<dbReference type="CDD" id="cd19757">
    <property type="entry name" value="Bbox1"/>
    <property type="match status" value="1"/>
</dbReference>
<dbReference type="GO" id="GO:0045202">
    <property type="term" value="C:synapse"/>
    <property type="evidence" value="ECO:0007669"/>
    <property type="project" value="TreeGrafter"/>
</dbReference>
<evidence type="ECO:0000256" key="2">
    <source>
        <dbReference type="PROSITE-ProRule" id="PRU00176"/>
    </source>
</evidence>
<evidence type="ECO:0000313" key="4">
    <source>
        <dbReference type="Proteomes" id="UP000046393"/>
    </source>
</evidence>
<dbReference type="SUPFAM" id="SSF54928">
    <property type="entry name" value="RNA-binding domain, RBD"/>
    <property type="match status" value="1"/>
</dbReference>
<dbReference type="Gene3D" id="3.30.70.330">
    <property type="match status" value="2"/>
</dbReference>
<dbReference type="InterPro" id="IPR035979">
    <property type="entry name" value="RBD_domain_sf"/>
</dbReference>
<feature type="domain" description="RRM" evidence="3">
    <location>
        <begin position="187"/>
        <end position="259"/>
    </location>
</feature>
<dbReference type="GO" id="GO:0005634">
    <property type="term" value="C:nucleus"/>
    <property type="evidence" value="ECO:0007669"/>
    <property type="project" value="TreeGrafter"/>
</dbReference>
<dbReference type="FunFam" id="3.30.70.330:FF:000483">
    <property type="entry name" value="Cytoplasmic polyadenylation element-binding protein 2"/>
    <property type="match status" value="1"/>
</dbReference>
<dbReference type="InterPro" id="IPR000504">
    <property type="entry name" value="RRM_dom"/>
</dbReference>
<reference evidence="5" key="1">
    <citation type="submission" date="2016-04" db="UniProtKB">
        <authorList>
            <consortium name="WormBaseParasite"/>
        </authorList>
    </citation>
    <scope>IDENTIFICATION</scope>
</reference>
<evidence type="ECO:0000259" key="3">
    <source>
        <dbReference type="PROSITE" id="PS50102"/>
    </source>
</evidence>
<accession>A0A158R4Q2</accession>
<keyword evidence="1 2" id="KW-0694">RNA-binding</keyword>
<evidence type="ECO:0000256" key="1">
    <source>
        <dbReference type="ARBA" id="ARBA00022884"/>
    </source>
</evidence>
<dbReference type="GO" id="GO:0003730">
    <property type="term" value="F:mRNA 3'-UTR binding"/>
    <property type="evidence" value="ECO:0007669"/>
    <property type="project" value="InterPro"/>
</dbReference>
<evidence type="ECO:0000313" key="5">
    <source>
        <dbReference type="WBParaSite" id="SMUV_0000405801-mRNA-1"/>
    </source>
</evidence>
<protein>
    <submittedName>
        <fullName evidence="5">RRM domain-containing protein</fullName>
    </submittedName>
</protein>
<dbReference type="GO" id="GO:0008135">
    <property type="term" value="F:translation factor activity, RNA binding"/>
    <property type="evidence" value="ECO:0007669"/>
    <property type="project" value="TreeGrafter"/>
</dbReference>
<organism evidence="4 5">
    <name type="scientific">Syphacia muris</name>
    <dbReference type="NCBI Taxonomy" id="451379"/>
    <lineage>
        <taxon>Eukaryota</taxon>
        <taxon>Metazoa</taxon>
        <taxon>Ecdysozoa</taxon>
        <taxon>Nematoda</taxon>
        <taxon>Chromadorea</taxon>
        <taxon>Rhabditida</taxon>
        <taxon>Spirurina</taxon>
        <taxon>Oxyuridomorpha</taxon>
        <taxon>Oxyuroidea</taxon>
        <taxon>Oxyuridae</taxon>
        <taxon>Syphacia</taxon>
    </lineage>
</organism>
<dbReference type="WBParaSite" id="SMUV_0000405801-mRNA-1">
    <property type="protein sequence ID" value="SMUV_0000405801-mRNA-1"/>
    <property type="gene ID" value="SMUV_0000405801"/>
</dbReference>